<keyword evidence="1" id="KW-1133">Transmembrane helix</keyword>
<feature type="transmembrane region" description="Helical" evidence="1">
    <location>
        <begin position="151"/>
        <end position="170"/>
    </location>
</feature>
<reference evidence="2 3" key="1">
    <citation type="submission" date="2014-01" db="EMBL/GenBank/DDBJ databases">
        <title>Full genme sequencing of cellulolytic bacterium Gynuella sunshinyii YC6258T gen. nov., sp. nov.</title>
        <authorList>
            <person name="Khan H."/>
            <person name="Chung E.J."/>
            <person name="Chung Y.R."/>
        </authorList>
    </citation>
    <scope>NUCLEOTIDE SEQUENCE [LARGE SCALE GENOMIC DNA]</scope>
    <source>
        <strain evidence="2 3">YC6258</strain>
    </source>
</reference>
<name>A0A0C5VTC4_9GAMM</name>
<feature type="transmembrane region" description="Helical" evidence="1">
    <location>
        <begin position="58"/>
        <end position="75"/>
    </location>
</feature>
<organism evidence="2 3">
    <name type="scientific">Gynuella sunshinyii YC6258</name>
    <dbReference type="NCBI Taxonomy" id="1445510"/>
    <lineage>
        <taxon>Bacteria</taxon>
        <taxon>Pseudomonadati</taxon>
        <taxon>Pseudomonadota</taxon>
        <taxon>Gammaproteobacteria</taxon>
        <taxon>Oceanospirillales</taxon>
        <taxon>Saccharospirillaceae</taxon>
        <taxon>Gynuella</taxon>
    </lineage>
</organism>
<keyword evidence="1" id="KW-0812">Transmembrane</keyword>
<gene>
    <name evidence="2" type="ORF">YC6258_05906</name>
</gene>
<dbReference type="EMBL" id="CP007142">
    <property type="protein sequence ID" value="AJQ97932.1"/>
    <property type="molecule type" value="Genomic_DNA"/>
</dbReference>
<evidence type="ECO:0000313" key="3">
    <source>
        <dbReference type="Proteomes" id="UP000032266"/>
    </source>
</evidence>
<dbReference type="Proteomes" id="UP000032266">
    <property type="component" value="Chromosome"/>
</dbReference>
<dbReference type="AlphaFoldDB" id="A0A0C5VTC4"/>
<keyword evidence="1" id="KW-0472">Membrane</keyword>
<dbReference type="OrthoDB" id="6192199at2"/>
<sequence>MKIIGQKQLDVTIINLSDNTDDLLEKELPQVDGLVDPINGINHKNLSVLNNLGTIRNIFLLPWFFGLLGVLFLYVEDVYSAWKSREEVVLDFVQFKQTTYGKNYFKKTKDQAALSMYNMLDEKGKISLSRYLKYHYTETANGTRTLYVDTGFGIVWLTVISILTVSIIRFRRPVSLFFDRDRRLVYTWRNGKVHAQRYEYFDYYKTLQALNFQLRVGHESGALWWCKYVIQPGGNPFYLDNVLTEPVLISIVKFMEQGRDVLLAKDWQKHRGIYFREHPKPADFDEQLQRILNKIDAEKRESQTDLAANL</sequence>
<accession>A0A0C5VTC4</accession>
<dbReference type="HOGENOM" id="CLU_896483_0_0_6"/>
<protein>
    <submittedName>
        <fullName evidence="2">Uncharacterized protein</fullName>
    </submittedName>
</protein>
<keyword evidence="3" id="KW-1185">Reference proteome</keyword>
<proteinExistence type="predicted"/>
<dbReference type="RefSeq" id="WP_044619547.1">
    <property type="nucleotide sequence ID" value="NZ_CP007142.1"/>
</dbReference>
<evidence type="ECO:0000256" key="1">
    <source>
        <dbReference type="SAM" id="Phobius"/>
    </source>
</evidence>
<evidence type="ECO:0000313" key="2">
    <source>
        <dbReference type="EMBL" id="AJQ97932.1"/>
    </source>
</evidence>
<dbReference type="KEGG" id="gsn:YC6258_05906"/>